<keyword evidence="8" id="KW-1185">Reference proteome</keyword>
<evidence type="ECO:0000259" key="5">
    <source>
        <dbReference type="PROSITE" id="PS50931"/>
    </source>
</evidence>
<sequence length="304" mass="34421">MNMEDDYQYILALSDTGSLSAAARRLNVNHTTVARRIQAFEERFKVKLFERIPKGYQLTAAGMSVLPDINSLKEQQLNIERKLAGRDKQLSGEVNLALTPELANNFVVPALNKFNLQYPNIQINLLMGSQHKDLYAREADIALRFTPAPTQGDLVGQMLFPSHWGVYASATYLQQLPQEHRLLLWQLEFDPNWHSNYFPSSKVVAKFDQLGPLFTAVRSGLGLAKLPCGLVDNDNSPPLYRLDVPLKPSTWNLWLLYHSDLKSAAKVSAVKVFLIEHLKGYADVFSGQRSHYWHSPINKELCSL</sequence>
<organism evidence="6 8">
    <name type="scientific">Pseudoalteromonas holothuriae</name>
    <dbReference type="NCBI Taxonomy" id="2963714"/>
    <lineage>
        <taxon>Bacteria</taxon>
        <taxon>Pseudomonadati</taxon>
        <taxon>Pseudomonadota</taxon>
        <taxon>Gammaproteobacteria</taxon>
        <taxon>Alteromonadales</taxon>
        <taxon>Pseudoalteromonadaceae</taxon>
        <taxon>Pseudoalteromonas</taxon>
    </lineage>
</organism>
<keyword evidence="4" id="KW-0804">Transcription</keyword>
<dbReference type="PROSITE" id="PS50931">
    <property type="entry name" value="HTH_LYSR"/>
    <property type="match status" value="1"/>
</dbReference>
<feature type="domain" description="HTH lysR-type" evidence="5">
    <location>
        <begin position="1"/>
        <end position="59"/>
    </location>
</feature>
<accession>A0A9W4QS99</accession>
<dbReference type="PANTHER" id="PTHR30537">
    <property type="entry name" value="HTH-TYPE TRANSCRIPTIONAL REGULATOR"/>
    <property type="match status" value="1"/>
</dbReference>
<dbReference type="Pfam" id="PF03466">
    <property type="entry name" value="LysR_substrate"/>
    <property type="match status" value="1"/>
</dbReference>
<dbReference type="InterPro" id="IPR036390">
    <property type="entry name" value="WH_DNA-bd_sf"/>
</dbReference>
<name>A0A9W4QS99_9GAMM</name>
<comment type="similarity">
    <text evidence="1">Belongs to the LysR transcriptional regulatory family.</text>
</comment>
<evidence type="ECO:0000313" key="9">
    <source>
        <dbReference type="Proteomes" id="UP001152485"/>
    </source>
</evidence>
<keyword evidence="2" id="KW-0805">Transcription regulation</keyword>
<evidence type="ECO:0000313" key="6">
    <source>
        <dbReference type="EMBL" id="CAH9050958.1"/>
    </source>
</evidence>
<dbReference type="Proteomes" id="UP001152485">
    <property type="component" value="Unassembled WGS sequence"/>
</dbReference>
<dbReference type="InterPro" id="IPR005119">
    <property type="entry name" value="LysR_subst-bd"/>
</dbReference>
<evidence type="ECO:0000256" key="1">
    <source>
        <dbReference type="ARBA" id="ARBA00009437"/>
    </source>
</evidence>
<proteinExistence type="inferred from homology"/>
<evidence type="ECO:0000313" key="7">
    <source>
        <dbReference type="EMBL" id="CAH9060021.1"/>
    </source>
</evidence>
<evidence type="ECO:0000256" key="3">
    <source>
        <dbReference type="ARBA" id="ARBA00023125"/>
    </source>
</evidence>
<dbReference type="EMBL" id="CAMAPD010000009">
    <property type="protein sequence ID" value="CAH9060021.1"/>
    <property type="molecule type" value="Genomic_DNA"/>
</dbReference>
<gene>
    <name evidence="6" type="primary">ampR</name>
    <name evidence="6" type="ORF">PSECIP111854_00638</name>
    <name evidence="7" type="ORF">PSECIP111951_02186</name>
</gene>
<comment type="caution">
    <text evidence="6">The sequence shown here is derived from an EMBL/GenBank/DDBJ whole genome shotgun (WGS) entry which is preliminary data.</text>
</comment>
<dbReference type="InterPro" id="IPR000847">
    <property type="entry name" value="LysR_HTH_N"/>
</dbReference>
<dbReference type="AlphaFoldDB" id="A0A9W4QS99"/>
<dbReference type="GO" id="GO:0003700">
    <property type="term" value="F:DNA-binding transcription factor activity"/>
    <property type="evidence" value="ECO:0007669"/>
    <property type="project" value="InterPro"/>
</dbReference>
<dbReference type="SUPFAM" id="SSF46785">
    <property type="entry name" value="Winged helix' DNA-binding domain"/>
    <property type="match status" value="1"/>
</dbReference>
<dbReference type="Proteomes" id="UP001152467">
    <property type="component" value="Unassembled WGS sequence"/>
</dbReference>
<dbReference type="GO" id="GO:0043565">
    <property type="term" value="F:sequence-specific DNA binding"/>
    <property type="evidence" value="ECO:0007669"/>
    <property type="project" value="TreeGrafter"/>
</dbReference>
<dbReference type="GO" id="GO:0006351">
    <property type="term" value="P:DNA-templated transcription"/>
    <property type="evidence" value="ECO:0007669"/>
    <property type="project" value="TreeGrafter"/>
</dbReference>
<dbReference type="PANTHER" id="PTHR30537:SF3">
    <property type="entry name" value="TRANSCRIPTIONAL REGULATORY PROTEIN"/>
    <property type="match status" value="1"/>
</dbReference>
<evidence type="ECO:0000313" key="8">
    <source>
        <dbReference type="Proteomes" id="UP001152467"/>
    </source>
</evidence>
<dbReference type="SUPFAM" id="SSF53850">
    <property type="entry name" value="Periplasmic binding protein-like II"/>
    <property type="match status" value="1"/>
</dbReference>
<keyword evidence="3" id="KW-0238">DNA-binding</keyword>
<dbReference type="InterPro" id="IPR058163">
    <property type="entry name" value="LysR-type_TF_proteobact-type"/>
</dbReference>
<evidence type="ECO:0000256" key="2">
    <source>
        <dbReference type="ARBA" id="ARBA00023015"/>
    </source>
</evidence>
<evidence type="ECO:0000256" key="4">
    <source>
        <dbReference type="ARBA" id="ARBA00023163"/>
    </source>
</evidence>
<dbReference type="Gene3D" id="1.10.10.10">
    <property type="entry name" value="Winged helix-like DNA-binding domain superfamily/Winged helix DNA-binding domain"/>
    <property type="match status" value="1"/>
</dbReference>
<dbReference type="InterPro" id="IPR036388">
    <property type="entry name" value="WH-like_DNA-bd_sf"/>
</dbReference>
<dbReference type="Pfam" id="PF00126">
    <property type="entry name" value="HTH_1"/>
    <property type="match status" value="1"/>
</dbReference>
<dbReference type="Gene3D" id="3.40.190.290">
    <property type="match status" value="1"/>
</dbReference>
<reference evidence="6 9" key="1">
    <citation type="submission" date="2022-07" db="EMBL/GenBank/DDBJ databases">
        <authorList>
            <person name="Criscuolo A."/>
        </authorList>
    </citation>
    <scope>NUCLEOTIDE SEQUENCE</scope>
    <source>
        <strain evidence="9">CIP 111951</strain>
        <strain evidence="6">CIP111854</strain>
        <strain evidence="7">CIP111951</strain>
    </source>
</reference>
<protein>
    <submittedName>
        <fullName evidence="6">HTH-type transcriptional activator AmpR</fullName>
    </submittedName>
</protein>
<dbReference type="EMBL" id="CAMAPC010000002">
    <property type="protein sequence ID" value="CAH9050958.1"/>
    <property type="molecule type" value="Genomic_DNA"/>
</dbReference>